<reference evidence="2" key="2">
    <citation type="submission" date="2013-12" db="EMBL/GenBank/DDBJ databases">
        <authorList>
            <person name="Yu Y."/>
            <person name="Lee S."/>
            <person name="de Baynast K."/>
            <person name="Wissotski M."/>
            <person name="Liu L."/>
            <person name="Talag J."/>
            <person name="Goicoechea J."/>
            <person name="Angelova A."/>
            <person name="Jetty R."/>
            <person name="Kudrna D."/>
            <person name="Golser W."/>
            <person name="Rivera L."/>
            <person name="Zhang J."/>
            <person name="Wing R."/>
        </authorList>
    </citation>
    <scope>NUCLEOTIDE SEQUENCE</scope>
</reference>
<reference evidence="1 2" key="1">
    <citation type="submission" date="2012-08" db="EMBL/GenBank/DDBJ databases">
        <title>Oryza genome evolution.</title>
        <authorList>
            <person name="Wing R.A."/>
        </authorList>
    </citation>
    <scope>NUCLEOTIDE SEQUENCE</scope>
</reference>
<proteinExistence type="predicted"/>
<dbReference type="HOGENOM" id="CLU_2213729_0_0_1"/>
<sequence>MPVASNGNKDYTIHMYSVVCCGPVVQIFDMKQAKIYINCHSWSFDPQFDADGLALGFSGPLGTSVFSTAFSGDNIVADPLCLRVSNSIAASDDQLASVITVEQPLGN</sequence>
<organism evidence="1 2">
    <name type="scientific">Leersia perrieri</name>
    <dbReference type="NCBI Taxonomy" id="77586"/>
    <lineage>
        <taxon>Eukaryota</taxon>
        <taxon>Viridiplantae</taxon>
        <taxon>Streptophyta</taxon>
        <taxon>Embryophyta</taxon>
        <taxon>Tracheophyta</taxon>
        <taxon>Spermatophyta</taxon>
        <taxon>Magnoliopsida</taxon>
        <taxon>Liliopsida</taxon>
        <taxon>Poales</taxon>
        <taxon>Poaceae</taxon>
        <taxon>BOP clade</taxon>
        <taxon>Oryzoideae</taxon>
        <taxon>Oryzeae</taxon>
        <taxon>Oryzinae</taxon>
        <taxon>Leersia</taxon>
    </lineage>
</organism>
<accession>A0A0D9WQL9</accession>
<name>A0A0D9WQL9_9ORYZ</name>
<dbReference type="AlphaFoldDB" id="A0A0D9WQL9"/>
<dbReference type="EnsemblPlants" id="LPERR06G13380.1">
    <property type="protein sequence ID" value="LPERR06G13380.1"/>
    <property type="gene ID" value="LPERR06G13380"/>
</dbReference>
<dbReference type="Gramene" id="LPERR06G13380.1">
    <property type="protein sequence ID" value="LPERR06G13380.1"/>
    <property type="gene ID" value="LPERR06G13380"/>
</dbReference>
<reference evidence="1" key="3">
    <citation type="submission" date="2015-04" db="UniProtKB">
        <authorList>
            <consortium name="EnsemblPlants"/>
        </authorList>
    </citation>
    <scope>IDENTIFICATION</scope>
</reference>
<evidence type="ECO:0000313" key="1">
    <source>
        <dbReference type="EnsemblPlants" id="LPERR06G13380.1"/>
    </source>
</evidence>
<evidence type="ECO:0000313" key="2">
    <source>
        <dbReference type="Proteomes" id="UP000032180"/>
    </source>
</evidence>
<dbReference type="Proteomes" id="UP000032180">
    <property type="component" value="Chromosome 6"/>
</dbReference>
<keyword evidence="2" id="KW-1185">Reference proteome</keyword>
<protein>
    <submittedName>
        <fullName evidence="1">Uncharacterized protein</fullName>
    </submittedName>
</protein>